<evidence type="ECO:0000256" key="1">
    <source>
        <dbReference type="SAM" id="Phobius"/>
    </source>
</evidence>
<dbReference type="PaxDb" id="4081-Solyc05g018890.1.1"/>
<dbReference type="AlphaFoldDB" id="A0A3Q7HBE3"/>
<dbReference type="Proteomes" id="UP000004994">
    <property type="component" value="Chromosome 5"/>
</dbReference>
<organism evidence="2">
    <name type="scientific">Solanum lycopersicum</name>
    <name type="common">Tomato</name>
    <name type="synonym">Lycopersicon esculentum</name>
    <dbReference type="NCBI Taxonomy" id="4081"/>
    <lineage>
        <taxon>Eukaryota</taxon>
        <taxon>Viridiplantae</taxon>
        <taxon>Streptophyta</taxon>
        <taxon>Embryophyta</taxon>
        <taxon>Tracheophyta</taxon>
        <taxon>Spermatophyta</taxon>
        <taxon>Magnoliopsida</taxon>
        <taxon>eudicotyledons</taxon>
        <taxon>Gunneridae</taxon>
        <taxon>Pentapetalae</taxon>
        <taxon>asterids</taxon>
        <taxon>lamiids</taxon>
        <taxon>Solanales</taxon>
        <taxon>Solanaceae</taxon>
        <taxon>Solanoideae</taxon>
        <taxon>Solaneae</taxon>
        <taxon>Solanum</taxon>
        <taxon>Solanum subgen. Lycopersicon</taxon>
    </lineage>
</organism>
<accession>A0A3Q7HBE3</accession>
<reference evidence="2" key="1">
    <citation type="journal article" date="2012" name="Nature">
        <title>The tomato genome sequence provides insights into fleshy fruit evolution.</title>
        <authorList>
            <consortium name="Tomato Genome Consortium"/>
        </authorList>
    </citation>
    <scope>NUCLEOTIDE SEQUENCE [LARGE SCALE GENOMIC DNA]</scope>
    <source>
        <strain evidence="2">cv. Heinz 1706</strain>
    </source>
</reference>
<dbReference type="Gramene" id="Solyc05g018890.1.1">
    <property type="protein sequence ID" value="Solyc05g018890.1.1.1"/>
    <property type="gene ID" value="Solyc05g018890.1"/>
</dbReference>
<keyword evidence="1" id="KW-0812">Transmembrane</keyword>
<protein>
    <submittedName>
        <fullName evidence="2">Uncharacterized protein</fullName>
    </submittedName>
</protein>
<keyword evidence="1" id="KW-0472">Membrane</keyword>
<dbReference type="EnsemblPlants" id="Solyc05g018890.1.1">
    <property type="protein sequence ID" value="Solyc05g018890.1.1.1"/>
    <property type="gene ID" value="Solyc05g018890.1"/>
</dbReference>
<reference evidence="2" key="2">
    <citation type="submission" date="2019-01" db="UniProtKB">
        <authorList>
            <consortium name="EnsemblPlants"/>
        </authorList>
    </citation>
    <scope>IDENTIFICATION</scope>
    <source>
        <strain evidence="2">cv. Heinz 1706</strain>
    </source>
</reference>
<evidence type="ECO:0000313" key="2">
    <source>
        <dbReference type="EnsemblPlants" id="Solyc05g018890.1.1.1"/>
    </source>
</evidence>
<keyword evidence="3" id="KW-1185">Reference proteome</keyword>
<keyword evidence="1" id="KW-1133">Transmembrane helix</keyword>
<feature type="transmembrane region" description="Helical" evidence="1">
    <location>
        <begin position="12"/>
        <end position="30"/>
    </location>
</feature>
<proteinExistence type="predicted"/>
<dbReference type="InParanoid" id="A0A3Q7HBE3"/>
<sequence length="69" mass="8360">MKKGGDWERFLFCSDGGVGSVFGSFWWWVWGCRRSGDSSLRFRWLHPKNNGKGRGKRWGFRFRRKDEKW</sequence>
<evidence type="ECO:0000313" key="3">
    <source>
        <dbReference type="Proteomes" id="UP000004994"/>
    </source>
</evidence>
<name>A0A3Q7HBE3_SOLLC</name>